<evidence type="ECO:0000313" key="2">
    <source>
        <dbReference type="EMBL" id="MDA5094587.1"/>
    </source>
</evidence>
<dbReference type="Proteomes" id="UP001528040">
    <property type="component" value="Unassembled WGS sequence"/>
</dbReference>
<evidence type="ECO:0000256" key="1">
    <source>
        <dbReference type="SAM" id="MobiDB-lite"/>
    </source>
</evidence>
<accession>A0ABT4W250</accession>
<keyword evidence="3" id="KW-1185">Reference proteome</keyword>
<reference evidence="2 3" key="1">
    <citation type="submission" date="2023-01" db="EMBL/GenBank/DDBJ databases">
        <authorList>
            <person name="Yoon J.-W."/>
        </authorList>
    </citation>
    <scope>NUCLEOTIDE SEQUENCE [LARGE SCALE GENOMIC DNA]</scope>
    <source>
        <strain evidence="2 3">KMU-50</strain>
    </source>
</reference>
<proteinExistence type="predicted"/>
<sequence>MNGIVLWYKVDKKTGLVWCEDQGPLAFITSNTELEEKYENLEAGDQIVFKTHKAGEMREIRKVLSVRRGSGNLDVQALLAEEVERISSKGAEQTGASAQPGGHLRVVA</sequence>
<evidence type="ECO:0008006" key="4">
    <source>
        <dbReference type="Google" id="ProtNLM"/>
    </source>
</evidence>
<dbReference type="EMBL" id="JAQIIO010000005">
    <property type="protein sequence ID" value="MDA5094587.1"/>
    <property type="molecule type" value="Genomic_DNA"/>
</dbReference>
<protein>
    <recommendedName>
        <fullName evidence="4">Cold shock domain-containing protein</fullName>
    </recommendedName>
</protein>
<evidence type="ECO:0000313" key="3">
    <source>
        <dbReference type="Proteomes" id="UP001528040"/>
    </source>
</evidence>
<name>A0ABT4W250_9RHOB</name>
<organism evidence="2 3">
    <name type="scientific">Aliiroseovarius salicola</name>
    <dbReference type="NCBI Taxonomy" id="3009082"/>
    <lineage>
        <taxon>Bacteria</taxon>
        <taxon>Pseudomonadati</taxon>
        <taxon>Pseudomonadota</taxon>
        <taxon>Alphaproteobacteria</taxon>
        <taxon>Rhodobacterales</taxon>
        <taxon>Paracoccaceae</taxon>
        <taxon>Aliiroseovarius</taxon>
    </lineage>
</organism>
<dbReference type="RefSeq" id="WP_271054296.1">
    <property type="nucleotide sequence ID" value="NZ_JAQIIO010000005.1"/>
</dbReference>
<feature type="region of interest" description="Disordered" evidence="1">
    <location>
        <begin position="89"/>
        <end position="108"/>
    </location>
</feature>
<comment type="caution">
    <text evidence="2">The sequence shown here is derived from an EMBL/GenBank/DDBJ whole genome shotgun (WGS) entry which is preliminary data.</text>
</comment>
<gene>
    <name evidence="2" type="ORF">O2N63_10870</name>
</gene>